<gene>
    <name evidence="1" type="ORF">SDC9_145479</name>
</gene>
<dbReference type="AlphaFoldDB" id="A0A645E8I9"/>
<accession>A0A645E8I9</accession>
<comment type="caution">
    <text evidence="1">The sequence shown here is derived from an EMBL/GenBank/DDBJ whole genome shotgun (WGS) entry which is preliminary data.</text>
</comment>
<organism evidence="1">
    <name type="scientific">bioreactor metagenome</name>
    <dbReference type="NCBI Taxonomy" id="1076179"/>
    <lineage>
        <taxon>unclassified sequences</taxon>
        <taxon>metagenomes</taxon>
        <taxon>ecological metagenomes</taxon>
    </lineage>
</organism>
<reference evidence="1" key="1">
    <citation type="submission" date="2019-08" db="EMBL/GenBank/DDBJ databases">
        <authorList>
            <person name="Kucharzyk K."/>
            <person name="Murdoch R.W."/>
            <person name="Higgins S."/>
            <person name="Loffler F."/>
        </authorList>
    </citation>
    <scope>NUCLEOTIDE SEQUENCE</scope>
</reference>
<sequence length="52" mass="5759">MYARLDTPEKVVVERVVLVGCSPVAPAQFRDVARTFARTEIIQRKGELGTAL</sequence>
<proteinExistence type="predicted"/>
<evidence type="ECO:0000313" key="1">
    <source>
        <dbReference type="EMBL" id="MPM98294.1"/>
    </source>
</evidence>
<name>A0A645E8I9_9ZZZZ</name>
<dbReference type="EMBL" id="VSSQ01044468">
    <property type="protein sequence ID" value="MPM98294.1"/>
    <property type="molecule type" value="Genomic_DNA"/>
</dbReference>
<protein>
    <submittedName>
        <fullName evidence="1">Uncharacterized protein</fullName>
    </submittedName>
</protein>